<evidence type="ECO:0000313" key="3">
    <source>
        <dbReference type="Proteomes" id="UP000314294"/>
    </source>
</evidence>
<name>A0A4Z2GG62_9TELE</name>
<organism evidence="2 3">
    <name type="scientific">Liparis tanakae</name>
    <name type="common">Tanaka's snailfish</name>
    <dbReference type="NCBI Taxonomy" id="230148"/>
    <lineage>
        <taxon>Eukaryota</taxon>
        <taxon>Metazoa</taxon>
        <taxon>Chordata</taxon>
        <taxon>Craniata</taxon>
        <taxon>Vertebrata</taxon>
        <taxon>Euteleostomi</taxon>
        <taxon>Actinopterygii</taxon>
        <taxon>Neopterygii</taxon>
        <taxon>Teleostei</taxon>
        <taxon>Neoteleostei</taxon>
        <taxon>Acanthomorphata</taxon>
        <taxon>Eupercaria</taxon>
        <taxon>Perciformes</taxon>
        <taxon>Cottioidei</taxon>
        <taxon>Cottales</taxon>
        <taxon>Liparidae</taxon>
        <taxon>Liparis</taxon>
    </lineage>
</organism>
<dbReference type="Proteomes" id="UP000314294">
    <property type="component" value="Unassembled WGS sequence"/>
</dbReference>
<reference evidence="2 3" key="1">
    <citation type="submission" date="2019-03" db="EMBL/GenBank/DDBJ databases">
        <title>First draft genome of Liparis tanakae, snailfish: a comprehensive survey of snailfish specific genes.</title>
        <authorList>
            <person name="Kim W."/>
            <person name="Song I."/>
            <person name="Jeong J.-H."/>
            <person name="Kim D."/>
            <person name="Kim S."/>
            <person name="Ryu S."/>
            <person name="Song J.Y."/>
            <person name="Lee S.K."/>
        </authorList>
    </citation>
    <scope>NUCLEOTIDE SEQUENCE [LARGE SCALE GENOMIC DNA]</scope>
    <source>
        <tissue evidence="2">Muscle</tissue>
    </source>
</reference>
<sequence length="75" mass="7961">MSVCSEDGRTGPGRSCRNRITPSHRVDTSSCSRSLVFWSSPSDSESVLKDAADGGLWGRGLGVGGDILFRPMNST</sequence>
<accession>A0A4Z2GG62</accession>
<dbReference type="EMBL" id="SRLO01000555">
    <property type="protein sequence ID" value="TNN52221.1"/>
    <property type="molecule type" value="Genomic_DNA"/>
</dbReference>
<gene>
    <name evidence="2" type="ORF">EYF80_037577</name>
</gene>
<dbReference type="AlphaFoldDB" id="A0A4Z2GG62"/>
<evidence type="ECO:0000256" key="1">
    <source>
        <dbReference type="SAM" id="MobiDB-lite"/>
    </source>
</evidence>
<feature type="region of interest" description="Disordered" evidence="1">
    <location>
        <begin position="1"/>
        <end position="26"/>
    </location>
</feature>
<evidence type="ECO:0000313" key="2">
    <source>
        <dbReference type="EMBL" id="TNN52221.1"/>
    </source>
</evidence>
<comment type="caution">
    <text evidence="2">The sequence shown here is derived from an EMBL/GenBank/DDBJ whole genome shotgun (WGS) entry which is preliminary data.</text>
</comment>
<proteinExistence type="predicted"/>
<protein>
    <submittedName>
        <fullName evidence="2">Uncharacterized protein</fullName>
    </submittedName>
</protein>
<keyword evidence="3" id="KW-1185">Reference proteome</keyword>